<dbReference type="Gene3D" id="3.30.1130.10">
    <property type="match status" value="1"/>
</dbReference>
<dbReference type="EC" id="4.1.2.25" evidence="6"/>
<comment type="pathway">
    <text evidence="2 6">Cofactor biosynthesis; tetrahydrofolate biosynthesis; 2-amino-4-hydroxy-6-hydroxymethyl-7,8-dihydropteridine diphosphate from 7,8-dihydroneopterin triphosphate: step 3/4.</text>
</comment>
<dbReference type="Proteomes" id="UP001560573">
    <property type="component" value="Unassembled WGS sequence"/>
</dbReference>
<comment type="function">
    <text evidence="6">Catalyzes the conversion of 7,8-dihydroneopterin to 6-hydroxymethyl-7,8-dihydropterin.</text>
</comment>
<evidence type="ECO:0000313" key="8">
    <source>
        <dbReference type="EMBL" id="MEX6688278.1"/>
    </source>
</evidence>
<dbReference type="SMART" id="SM00905">
    <property type="entry name" value="FolB"/>
    <property type="match status" value="1"/>
</dbReference>
<evidence type="ECO:0000256" key="4">
    <source>
        <dbReference type="ARBA" id="ARBA00022909"/>
    </source>
</evidence>
<evidence type="ECO:0000256" key="1">
    <source>
        <dbReference type="ARBA" id="ARBA00001353"/>
    </source>
</evidence>
<dbReference type="NCBIfam" id="TIGR00525">
    <property type="entry name" value="folB"/>
    <property type="match status" value="1"/>
</dbReference>
<comment type="caution">
    <text evidence="8">The sequence shown here is derived from an EMBL/GenBank/DDBJ whole genome shotgun (WGS) entry which is preliminary data.</text>
</comment>
<evidence type="ECO:0000256" key="2">
    <source>
        <dbReference type="ARBA" id="ARBA00005013"/>
    </source>
</evidence>
<dbReference type="PANTHER" id="PTHR42844:SF1">
    <property type="entry name" value="DIHYDRONEOPTERIN ALDOLASE 1-RELATED"/>
    <property type="match status" value="1"/>
</dbReference>
<dbReference type="NCBIfam" id="TIGR00526">
    <property type="entry name" value="folB_dom"/>
    <property type="match status" value="1"/>
</dbReference>
<evidence type="ECO:0000256" key="3">
    <source>
        <dbReference type="ARBA" id="ARBA00005708"/>
    </source>
</evidence>
<dbReference type="SUPFAM" id="SSF55620">
    <property type="entry name" value="Tetrahydrobiopterin biosynthesis enzymes-like"/>
    <property type="match status" value="1"/>
</dbReference>
<keyword evidence="4 6" id="KW-0289">Folate biosynthesis</keyword>
<evidence type="ECO:0000256" key="5">
    <source>
        <dbReference type="ARBA" id="ARBA00023239"/>
    </source>
</evidence>
<evidence type="ECO:0000256" key="6">
    <source>
        <dbReference type="RuleBase" id="RU362079"/>
    </source>
</evidence>
<reference evidence="8 9" key="1">
    <citation type="submission" date="2023-07" db="EMBL/GenBank/DDBJ databases">
        <authorList>
            <person name="Lian W.-H."/>
        </authorList>
    </citation>
    <scope>NUCLEOTIDE SEQUENCE [LARGE SCALE GENOMIC DNA]</scope>
    <source>
        <strain evidence="8 9">SYSU DXS3180</strain>
    </source>
</reference>
<accession>A0ABV3ZID5</accession>
<evidence type="ECO:0000313" key="9">
    <source>
        <dbReference type="Proteomes" id="UP001560573"/>
    </source>
</evidence>
<protein>
    <recommendedName>
        <fullName evidence="6">7,8-dihydroneopterin aldolase</fullName>
        <ecNumber evidence="6">4.1.2.25</ecNumber>
    </recommendedName>
</protein>
<feature type="domain" description="Dihydroneopterin aldolase/epimerase" evidence="7">
    <location>
        <begin position="4"/>
        <end position="115"/>
    </location>
</feature>
<comment type="catalytic activity">
    <reaction evidence="1 6">
        <text>7,8-dihydroneopterin = 6-hydroxymethyl-7,8-dihydropterin + glycolaldehyde</text>
        <dbReference type="Rhea" id="RHEA:10540"/>
        <dbReference type="ChEBI" id="CHEBI:17001"/>
        <dbReference type="ChEBI" id="CHEBI:17071"/>
        <dbReference type="ChEBI" id="CHEBI:44841"/>
        <dbReference type="EC" id="4.1.2.25"/>
    </reaction>
</comment>
<evidence type="ECO:0000259" key="7">
    <source>
        <dbReference type="SMART" id="SM00905"/>
    </source>
</evidence>
<name>A0ABV3ZID5_9BACT</name>
<dbReference type="GO" id="GO:0004150">
    <property type="term" value="F:dihydroneopterin aldolase activity"/>
    <property type="evidence" value="ECO:0007669"/>
    <property type="project" value="UniProtKB-EC"/>
</dbReference>
<dbReference type="Pfam" id="PF02152">
    <property type="entry name" value="FolB"/>
    <property type="match status" value="1"/>
</dbReference>
<keyword evidence="5 6" id="KW-0456">Lyase</keyword>
<keyword evidence="9" id="KW-1185">Reference proteome</keyword>
<dbReference type="InterPro" id="IPR006157">
    <property type="entry name" value="FolB_dom"/>
</dbReference>
<sequence length="125" mass="14572">MLSIELKNLRFHAYHGLYKEEKVIGAEFELDVTVLHYPNTVPVLHIKDTIDYTIIYEIVKKHMEQPAELLETLATRIAHEIFAEFSHVEEINIYIRKVSPPIISFRGSIGVRYTLTKENYIATNK</sequence>
<proteinExistence type="inferred from homology"/>
<dbReference type="EMBL" id="JAULBC010000003">
    <property type="protein sequence ID" value="MEX6688278.1"/>
    <property type="molecule type" value="Genomic_DNA"/>
</dbReference>
<organism evidence="8 9">
    <name type="scientific">Danxiaibacter flavus</name>
    <dbReference type="NCBI Taxonomy" id="3049108"/>
    <lineage>
        <taxon>Bacteria</taxon>
        <taxon>Pseudomonadati</taxon>
        <taxon>Bacteroidota</taxon>
        <taxon>Chitinophagia</taxon>
        <taxon>Chitinophagales</taxon>
        <taxon>Chitinophagaceae</taxon>
        <taxon>Danxiaibacter</taxon>
    </lineage>
</organism>
<dbReference type="InterPro" id="IPR043133">
    <property type="entry name" value="GTP-CH-I_C/QueF"/>
</dbReference>
<gene>
    <name evidence="8" type="primary">folB</name>
    <name evidence="8" type="ORF">QTN47_12265</name>
</gene>
<dbReference type="PANTHER" id="PTHR42844">
    <property type="entry name" value="DIHYDRONEOPTERIN ALDOLASE 1-RELATED"/>
    <property type="match status" value="1"/>
</dbReference>
<dbReference type="InterPro" id="IPR006156">
    <property type="entry name" value="Dihydroneopterin_aldolase"/>
</dbReference>
<comment type="similarity">
    <text evidence="3 6">Belongs to the DHNA family.</text>
</comment>
<dbReference type="RefSeq" id="WP_369329687.1">
    <property type="nucleotide sequence ID" value="NZ_JAULBC010000003.1"/>
</dbReference>